<dbReference type="Proteomes" id="UP000324222">
    <property type="component" value="Unassembled WGS sequence"/>
</dbReference>
<evidence type="ECO:0000313" key="1">
    <source>
        <dbReference type="EMBL" id="MPC41393.1"/>
    </source>
</evidence>
<accession>A0A5B7F8H7</accession>
<dbReference type="AlphaFoldDB" id="A0A5B7F8H7"/>
<organism evidence="1 2">
    <name type="scientific">Portunus trituberculatus</name>
    <name type="common">Swimming crab</name>
    <name type="synonym">Neptunus trituberculatus</name>
    <dbReference type="NCBI Taxonomy" id="210409"/>
    <lineage>
        <taxon>Eukaryota</taxon>
        <taxon>Metazoa</taxon>
        <taxon>Ecdysozoa</taxon>
        <taxon>Arthropoda</taxon>
        <taxon>Crustacea</taxon>
        <taxon>Multicrustacea</taxon>
        <taxon>Malacostraca</taxon>
        <taxon>Eumalacostraca</taxon>
        <taxon>Eucarida</taxon>
        <taxon>Decapoda</taxon>
        <taxon>Pleocyemata</taxon>
        <taxon>Brachyura</taxon>
        <taxon>Eubrachyura</taxon>
        <taxon>Portunoidea</taxon>
        <taxon>Portunidae</taxon>
        <taxon>Portuninae</taxon>
        <taxon>Portunus</taxon>
    </lineage>
</organism>
<name>A0A5B7F8H7_PORTR</name>
<keyword evidence="2" id="KW-1185">Reference proteome</keyword>
<proteinExistence type="predicted"/>
<sequence>MWEEFLILVNFWTELGRIVSPPQEIHKDPDCTHNLYYNQRNRADFFGKVLGGMDEIPTPISIVCHKPTLRRDLADFWN</sequence>
<evidence type="ECO:0000313" key="2">
    <source>
        <dbReference type="Proteomes" id="UP000324222"/>
    </source>
</evidence>
<comment type="caution">
    <text evidence="1">The sequence shown here is derived from an EMBL/GenBank/DDBJ whole genome shotgun (WGS) entry which is preliminary data.</text>
</comment>
<reference evidence="1 2" key="1">
    <citation type="submission" date="2019-05" db="EMBL/GenBank/DDBJ databases">
        <title>Another draft genome of Portunus trituberculatus and its Hox gene families provides insights of decapod evolution.</title>
        <authorList>
            <person name="Jeong J.-H."/>
            <person name="Song I."/>
            <person name="Kim S."/>
            <person name="Choi T."/>
            <person name="Kim D."/>
            <person name="Ryu S."/>
            <person name="Kim W."/>
        </authorList>
    </citation>
    <scope>NUCLEOTIDE SEQUENCE [LARGE SCALE GENOMIC DNA]</scope>
    <source>
        <tissue evidence="1">Muscle</tissue>
    </source>
</reference>
<dbReference type="EMBL" id="VSRR010005040">
    <property type="protein sequence ID" value="MPC41393.1"/>
    <property type="molecule type" value="Genomic_DNA"/>
</dbReference>
<gene>
    <name evidence="1" type="ORF">E2C01_034983</name>
</gene>
<protein>
    <submittedName>
        <fullName evidence="1">Uncharacterized protein</fullName>
    </submittedName>
</protein>